<keyword evidence="2" id="KW-1185">Reference proteome</keyword>
<comment type="caution">
    <text evidence="1">The sequence shown here is derived from an EMBL/GenBank/DDBJ whole genome shotgun (WGS) entry which is preliminary data.</text>
</comment>
<evidence type="ECO:0008006" key="3">
    <source>
        <dbReference type="Google" id="ProtNLM"/>
    </source>
</evidence>
<gene>
    <name evidence="1" type="ORF">Vau01_081700</name>
</gene>
<accession>A0A8J4E434</accession>
<proteinExistence type="predicted"/>
<reference evidence="1" key="1">
    <citation type="submission" date="2021-01" db="EMBL/GenBank/DDBJ databases">
        <title>Whole genome shotgun sequence of Virgisporangium aurantiacum NBRC 16421.</title>
        <authorList>
            <person name="Komaki H."/>
            <person name="Tamura T."/>
        </authorList>
    </citation>
    <scope>NUCLEOTIDE SEQUENCE</scope>
    <source>
        <strain evidence="1">NBRC 16421</strain>
    </source>
</reference>
<dbReference type="RefSeq" id="WP_204005180.1">
    <property type="nucleotide sequence ID" value="NZ_BOPG01000058.1"/>
</dbReference>
<protein>
    <recommendedName>
        <fullName evidence="3">Twin-arginine translocation signal domain-containing protein</fullName>
    </recommendedName>
</protein>
<dbReference type="InterPro" id="IPR006311">
    <property type="entry name" value="TAT_signal"/>
</dbReference>
<dbReference type="PROSITE" id="PS51318">
    <property type="entry name" value="TAT"/>
    <property type="match status" value="1"/>
</dbReference>
<sequence length="101" mass="11020">MSDDRIEKKVGQVRRRRLLGGVGASGIAAAIAVFGRSGPAAAAYQYACCHLQFHPTKSISYCLGTYHYVWHCWHAGYVRCQCCEVKNYAGGPNVASAYSCQ</sequence>
<dbReference type="EMBL" id="BOPG01000058">
    <property type="protein sequence ID" value="GIJ60654.1"/>
    <property type="molecule type" value="Genomic_DNA"/>
</dbReference>
<organism evidence="1 2">
    <name type="scientific">Virgisporangium aurantiacum</name>
    <dbReference type="NCBI Taxonomy" id="175570"/>
    <lineage>
        <taxon>Bacteria</taxon>
        <taxon>Bacillati</taxon>
        <taxon>Actinomycetota</taxon>
        <taxon>Actinomycetes</taxon>
        <taxon>Micromonosporales</taxon>
        <taxon>Micromonosporaceae</taxon>
        <taxon>Virgisporangium</taxon>
    </lineage>
</organism>
<evidence type="ECO:0000313" key="1">
    <source>
        <dbReference type="EMBL" id="GIJ60654.1"/>
    </source>
</evidence>
<evidence type="ECO:0000313" key="2">
    <source>
        <dbReference type="Proteomes" id="UP000612585"/>
    </source>
</evidence>
<dbReference type="AlphaFoldDB" id="A0A8J4E434"/>
<name>A0A8J4E434_9ACTN</name>
<dbReference type="Proteomes" id="UP000612585">
    <property type="component" value="Unassembled WGS sequence"/>
</dbReference>